<name>A0A5N6ZGX7_9EURO</name>
<dbReference type="InterPro" id="IPR036673">
    <property type="entry name" value="Cyanovirin-N_sf"/>
</dbReference>
<reference evidence="3" key="1">
    <citation type="submission" date="2019-04" db="EMBL/GenBank/DDBJ databases">
        <title>Friends and foes A comparative genomics studyof 23 Aspergillus species from section Flavi.</title>
        <authorList>
            <consortium name="DOE Joint Genome Institute"/>
            <person name="Kjaerbolling I."/>
            <person name="Vesth T."/>
            <person name="Frisvad J.C."/>
            <person name="Nybo J.L."/>
            <person name="Theobald S."/>
            <person name="Kildgaard S."/>
            <person name="Isbrandt T."/>
            <person name="Kuo A."/>
            <person name="Sato A."/>
            <person name="Lyhne E.K."/>
            <person name="Kogle M.E."/>
            <person name="Wiebenga A."/>
            <person name="Kun R.S."/>
            <person name="Lubbers R.J."/>
            <person name="Makela M.R."/>
            <person name="Barry K."/>
            <person name="Chovatia M."/>
            <person name="Clum A."/>
            <person name="Daum C."/>
            <person name="Haridas S."/>
            <person name="He G."/>
            <person name="LaButti K."/>
            <person name="Lipzen A."/>
            <person name="Mondo S."/>
            <person name="Riley R."/>
            <person name="Salamov A."/>
            <person name="Simmons B.A."/>
            <person name="Magnuson J.K."/>
            <person name="Henrissat B."/>
            <person name="Mortensen U.H."/>
            <person name="Larsen T.O."/>
            <person name="Devries R.P."/>
            <person name="Grigoriev I.V."/>
            <person name="Machida M."/>
            <person name="Baker S.E."/>
            <person name="Andersen M.R."/>
        </authorList>
    </citation>
    <scope>NUCLEOTIDE SEQUENCE [LARGE SCALE GENOMIC DNA]</scope>
    <source>
        <strain evidence="3">CBS 553.77</strain>
    </source>
</reference>
<dbReference type="PANTHER" id="PTHR42076">
    <property type="entry name" value="CYANOVIRIN-N HOMOLOG"/>
    <property type="match status" value="1"/>
</dbReference>
<dbReference type="Gene3D" id="2.30.60.10">
    <property type="entry name" value="Cyanovirin-N"/>
    <property type="match status" value="1"/>
</dbReference>
<dbReference type="PANTHER" id="PTHR42076:SF1">
    <property type="entry name" value="CYANOVIRIN-N DOMAIN-CONTAINING PROTEIN"/>
    <property type="match status" value="1"/>
</dbReference>
<dbReference type="Proteomes" id="UP000327118">
    <property type="component" value="Unassembled WGS sequence"/>
</dbReference>
<dbReference type="Pfam" id="PF08881">
    <property type="entry name" value="CVNH"/>
    <property type="match status" value="1"/>
</dbReference>
<dbReference type="SUPFAM" id="SSF51322">
    <property type="entry name" value="Cyanovirin-N"/>
    <property type="match status" value="1"/>
</dbReference>
<dbReference type="OrthoDB" id="2441380at2759"/>
<evidence type="ECO:0000313" key="3">
    <source>
        <dbReference type="Proteomes" id="UP000327118"/>
    </source>
</evidence>
<protein>
    <submittedName>
        <fullName evidence="2">Cyanovirin-N</fullName>
    </submittedName>
</protein>
<dbReference type="InterPro" id="IPR011058">
    <property type="entry name" value="Cyanovirin-N"/>
</dbReference>
<accession>A0A5N6ZGX7</accession>
<sequence length="110" mass="12264">MSFHLSAEEGSCRVEGPILYARLRNNAGDFISTELDLNRYLGNDNGRFHWDGVNFFETAEPGSVTFSIEGGSQVPVLRARLASPDGEYHDADVNLDERIINEDGHFTFQA</sequence>
<keyword evidence="3" id="KW-1185">Reference proteome</keyword>
<feature type="domain" description="Cyanovirin-N" evidence="1">
    <location>
        <begin position="2"/>
        <end position="108"/>
    </location>
</feature>
<dbReference type="AlphaFoldDB" id="A0A5N6ZGX7"/>
<gene>
    <name evidence="2" type="ORF">BDV28DRAFT_144953</name>
</gene>
<organism evidence="2 3">
    <name type="scientific">Aspergillus coremiiformis</name>
    <dbReference type="NCBI Taxonomy" id="138285"/>
    <lineage>
        <taxon>Eukaryota</taxon>
        <taxon>Fungi</taxon>
        <taxon>Dikarya</taxon>
        <taxon>Ascomycota</taxon>
        <taxon>Pezizomycotina</taxon>
        <taxon>Eurotiomycetes</taxon>
        <taxon>Eurotiomycetidae</taxon>
        <taxon>Eurotiales</taxon>
        <taxon>Aspergillaceae</taxon>
        <taxon>Aspergillus</taxon>
        <taxon>Aspergillus subgen. Circumdati</taxon>
    </lineage>
</organism>
<dbReference type="SMART" id="SM01111">
    <property type="entry name" value="CVNH"/>
    <property type="match status" value="1"/>
</dbReference>
<dbReference type="EMBL" id="ML739036">
    <property type="protein sequence ID" value="KAE8356628.1"/>
    <property type="molecule type" value="Genomic_DNA"/>
</dbReference>
<proteinExistence type="predicted"/>
<evidence type="ECO:0000313" key="2">
    <source>
        <dbReference type="EMBL" id="KAE8356628.1"/>
    </source>
</evidence>
<evidence type="ECO:0000259" key="1">
    <source>
        <dbReference type="SMART" id="SM01111"/>
    </source>
</evidence>